<evidence type="ECO:0000313" key="2">
    <source>
        <dbReference type="EMBL" id="CAD9059887.1"/>
    </source>
</evidence>
<dbReference type="EMBL" id="HBGB01025740">
    <property type="protein sequence ID" value="CAD9059887.1"/>
    <property type="molecule type" value="Transcribed_RNA"/>
</dbReference>
<dbReference type="AlphaFoldDB" id="A0A6U4DUP4"/>
<sequence length="103" mass="11078">MSAAAVLHRGRHNQPPDLPHLHAQQRLPTPLRHAVVNALIHLAIARPRAVVEALAVALPHEVVYADGLVECRRLAITALNDAVADTGWQLDEAVGILTLDVGE</sequence>
<protein>
    <submittedName>
        <fullName evidence="1">Uncharacterized protein</fullName>
    </submittedName>
</protein>
<evidence type="ECO:0000313" key="1">
    <source>
        <dbReference type="EMBL" id="CAD9059886.1"/>
    </source>
</evidence>
<proteinExistence type="predicted"/>
<reference evidence="1" key="1">
    <citation type="submission" date="2021-01" db="EMBL/GenBank/DDBJ databases">
        <authorList>
            <person name="Corre E."/>
            <person name="Pelletier E."/>
            <person name="Niang G."/>
            <person name="Scheremetjew M."/>
            <person name="Finn R."/>
            <person name="Kale V."/>
            <person name="Holt S."/>
            <person name="Cochrane G."/>
            <person name="Meng A."/>
            <person name="Brown T."/>
            <person name="Cohen L."/>
        </authorList>
    </citation>
    <scope>NUCLEOTIDE SEQUENCE</scope>
    <source>
        <strain evidence="1">CCMP3346</strain>
    </source>
</reference>
<accession>A0A6U4DUP4</accession>
<organism evidence="1">
    <name type="scientific">Vitrella brassicaformis</name>
    <dbReference type="NCBI Taxonomy" id="1169539"/>
    <lineage>
        <taxon>Eukaryota</taxon>
        <taxon>Sar</taxon>
        <taxon>Alveolata</taxon>
        <taxon>Colpodellida</taxon>
        <taxon>Vitrellaceae</taxon>
        <taxon>Vitrella</taxon>
    </lineage>
</organism>
<dbReference type="EMBL" id="HBGB01025739">
    <property type="protein sequence ID" value="CAD9059886.1"/>
    <property type="molecule type" value="Transcribed_RNA"/>
</dbReference>
<name>A0A6U4DUP4_9ALVE</name>
<gene>
    <name evidence="1" type="ORF">VBRA1451_LOCUS14956</name>
    <name evidence="2" type="ORF">VBRA1451_LOCUS14957</name>
</gene>